<proteinExistence type="predicted"/>
<evidence type="ECO:0000313" key="1">
    <source>
        <dbReference type="EMBL" id="OUJ72224.1"/>
    </source>
</evidence>
<dbReference type="OrthoDB" id="876200at2"/>
<gene>
    <name evidence="1" type="ORF">BXP70_19795</name>
</gene>
<accession>A0A243WA48</accession>
<comment type="caution">
    <text evidence="1">The sequence shown here is derived from an EMBL/GenBank/DDBJ whole genome shotgun (WGS) entry which is preliminary data.</text>
</comment>
<dbReference type="Proteomes" id="UP000194873">
    <property type="component" value="Unassembled WGS sequence"/>
</dbReference>
<reference evidence="1 2" key="1">
    <citation type="submission" date="2017-01" db="EMBL/GenBank/DDBJ databases">
        <title>A new Hymenobacter.</title>
        <authorList>
            <person name="Liang Y."/>
            <person name="Feng F."/>
        </authorList>
    </citation>
    <scope>NUCLEOTIDE SEQUENCE [LARGE SCALE GENOMIC DNA]</scope>
    <source>
        <strain evidence="1">MIMBbqt21</strain>
    </source>
</reference>
<organism evidence="1 2">
    <name type="scientific">Hymenobacter crusticola</name>
    <dbReference type="NCBI Taxonomy" id="1770526"/>
    <lineage>
        <taxon>Bacteria</taxon>
        <taxon>Pseudomonadati</taxon>
        <taxon>Bacteroidota</taxon>
        <taxon>Cytophagia</taxon>
        <taxon>Cytophagales</taxon>
        <taxon>Hymenobacteraceae</taxon>
        <taxon>Hymenobacter</taxon>
    </lineage>
</organism>
<dbReference type="EMBL" id="MTSE01000012">
    <property type="protein sequence ID" value="OUJ72224.1"/>
    <property type="molecule type" value="Genomic_DNA"/>
</dbReference>
<evidence type="ECO:0008006" key="3">
    <source>
        <dbReference type="Google" id="ProtNLM"/>
    </source>
</evidence>
<protein>
    <recommendedName>
        <fullName evidence="3">DUF3575 domain-containing protein</fullName>
    </recommendedName>
</protein>
<dbReference type="AlphaFoldDB" id="A0A243WA48"/>
<name>A0A243WA48_9BACT</name>
<keyword evidence="2" id="KW-1185">Reference proteome</keyword>
<evidence type="ECO:0000313" key="2">
    <source>
        <dbReference type="Proteomes" id="UP000194873"/>
    </source>
</evidence>
<sequence length="242" mass="27521">MSSSQRKASARRGARLLPLLLGVSWLAKSQSLVPSNSLVIKVVPQHLVMSGYWVEVEQRRNQHPRQSFTLTPQLYLGPLGHPDRPRYYAVTYWPSIEAPRENEKVRGFGLQGQHRFYLNPSQKASYPSGLYVSYGPHLQIFQIVYDKREWHEVQKPNGLTYQEYVLKKHSATISRYGASVQVGYQAPLVPGRVSLDFYAGVGLRQSNSHDSKTDSQYRTGRSDYAHRGWYFPGGVKVGVALR</sequence>